<feature type="transmembrane region" description="Helical" evidence="5">
    <location>
        <begin position="63"/>
        <end position="93"/>
    </location>
</feature>
<dbReference type="OrthoDB" id="5870230at2759"/>
<evidence type="ECO:0000313" key="6">
    <source>
        <dbReference type="EMBL" id="CAB3403176.1"/>
    </source>
</evidence>
<reference evidence="6 7" key="1">
    <citation type="submission" date="2020-04" db="EMBL/GenBank/DDBJ databases">
        <authorList>
            <person name="Laetsch R D."/>
            <person name="Stevens L."/>
            <person name="Kumar S."/>
            <person name="Blaxter L. M."/>
        </authorList>
    </citation>
    <scope>NUCLEOTIDE SEQUENCE [LARGE SCALE GENOMIC DNA]</scope>
</reference>
<keyword evidence="2 5" id="KW-0812">Transmembrane</keyword>
<dbReference type="EMBL" id="CADEPM010000003">
    <property type="protein sequence ID" value="CAB3403176.1"/>
    <property type="molecule type" value="Genomic_DNA"/>
</dbReference>
<dbReference type="GO" id="GO:0005886">
    <property type="term" value="C:plasma membrane"/>
    <property type="evidence" value="ECO:0007669"/>
    <property type="project" value="TreeGrafter"/>
</dbReference>
<feature type="transmembrane region" description="Helical" evidence="5">
    <location>
        <begin position="12"/>
        <end position="33"/>
    </location>
</feature>
<accession>A0A8S1EPY1</accession>
<dbReference type="AlphaFoldDB" id="A0A8S1EPY1"/>
<dbReference type="Proteomes" id="UP000494206">
    <property type="component" value="Unassembled WGS sequence"/>
</dbReference>
<keyword evidence="4 5" id="KW-0472">Membrane</keyword>
<evidence type="ECO:0008006" key="8">
    <source>
        <dbReference type="Google" id="ProtNLM"/>
    </source>
</evidence>
<protein>
    <recommendedName>
        <fullName evidence="8">Tetraspanin</fullName>
    </recommendedName>
</protein>
<keyword evidence="3 5" id="KW-1133">Transmembrane helix</keyword>
<dbReference type="Pfam" id="PF00335">
    <property type="entry name" value="Tetraspanin"/>
    <property type="match status" value="1"/>
</dbReference>
<evidence type="ECO:0000256" key="1">
    <source>
        <dbReference type="ARBA" id="ARBA00004141"/>
    </source>
</evidence>
<evidence type="ECO:0000313" key="7">
    <source>
        <dbReference type="Proteomes" id="UP000494206"/>
    </source>
</evidence>
<feature type="transmembrane region" description="Helical" evidence="5">
    <location>
        <begin position="100"/>
        <end position="122"/>
    </location>
</feature>
<comment type="subcellular location">
    <subcellularLocation>
        <location evidence="1">Membrane</location>
        <topology evidence="1">Multi-pass membrane protein</topology>
    </subcellularLocation>
</comment>
<gene>
    <name evidence="6" type="ORF">CBOVIS_LOCUS5682</name>
</gene>
<dbReference type="PRINTS" id="PR00259">
    <property type="entry name" value="TMFOUR"/>
</dbReference>
<keyword evidence="7" id="KW-1185">Reference proteome</keyword>
<name>A0A8S1EPY1_9PELO</name>
<evidence type="ECO:0000256" key="3">
    <source>
        <dbReference type="ARBA" id="ARBA00022989"/>
    </source>
</evidence>
<dbReference type="PANTHER" id="PTHR19282">
    <property type="entry name" value="TETRASPANIN"/>
    <property type="match status" value="1"/>
</dbReference>
<feature type="transmembrane region" description="Helical" evidence="5">
    <location>
        <begin position="187"/>
        <end position="213"/>
    </location>
</feature>
<evidence type="ECO:0000256" key="5">
    <source>
        <dbReference type="SAM" id="Phobius"/>
    </source>
</evidence>
<dbReference type="InterPro" id="IPR018499">
    <property type="entry name" value="Tetraspanin/Peripherin"/>
</dbReference>
<evidence type="ECO:0000256" key="2">
    <source>
        <dbReference type="ARBA" id="ARBA00022692"/>
    </source>
</evidence>
<evidence type="ECO:0000256" key="4">
    <source>
        <dbReference type="ARBA" id="ARBA00023136"/>
    </source>
</evidence>
<comment type="caution">
    <text evidence="6">The sequence shown here is derived from an EMBL/GenBank/DDBJ whole genome shotgun (WGS) entry which is preliminary data.</text>
</comment>
<sequence length="224" mass="25135">MTFITFCSRIYLFIMNLAMLLVGLAVIALALWIRFDDNFEAEIRSNLLFKGDPEPMSSDKEALRTWCLVCFWVIIGFAIASVLIGLAGILGAALNVKSLLGAYVVAMILLIALEIAAGISMLTKRSRLRNHVKDYVFDAYSMNSQQDIQAFVYRYNCCGADNLNNSQCAAGQPTCSSAVWDRLDFTLMIFGICMLIIIIIEIFTAIVPLPILLRKRRQTSYYDQ</sequence>
<organism evidence="6 7">
    <name type="scientific">Caenorhabditis bovis</name>
    <dbReference type="NCBI Taxonomy" id="2654633"/>
    <lineage>
        <taxon>Eukaryota</taxon>
        <taxon>Metazoa</taxon>
        <taxon>Ecdysozoa</taxon>
        <taxon>Nematoda</taxon>
        <taxon>Chromadorea</taxon>
        <taxon>Rhabditida</taxon>
        <taxon>Rhabditina</taxon>
        <taxon>Rhabditomorpha</taxon>
        <taxon>Rhabditoidea</taxon>
        <taxon>Rhabditidae</taxon>
        <taxon>Peloderinae</taxon>
        <taxon>Caenorhabditis</taxon>
    </lineage>
</organism>
<proteinExistence type="predicted"/>
<dbReference type="PANTHER" id="PTHR19282:SF378">
    <property type="entry name" value="TETRASPANIN"/>
    <property type="match status" value="1"/>
</dbReference>